<reference evidence="1 2" key="1">
    <citation type="journal article" date="2021" name="Elife">
        <title>Chloroplast acquisition without the gene transfer in kleptoplastic sea slugs, Plakobranchus ocellatus.</title>
        <authorList>
            <person name="Maeda T."/>
            <person name="Takahashi S."/>
            <person name="Yoshida T."/>
            <person name="Shimamura S."/>
            <person name="Takaki Y."/>
            <person name="Nagai Y."/>
            <person name="Toyoda A."/>
            <person name="Suzuki Y."/>
            <person name="Arimoto A."/>
            <person name="Ishii H."/>
            <person name="Satoh N."/>
            <person name="Nishiyama T."/>
            <person name="Hasebe M."/>
            <person name="Maruyama T."/>
            <person name="Minagawa J."/>
            <person name="Obokata J."/>
            <person name="Shigenobu S."/>
        </authorList>
    </citation>
    <scope>NUCLEOTIDE SEQUENCE [LARGE SCALE GENOMIC DNA]</scope>
</reference>
<comment type="caution">
    <text evidence="1">The sequence shown here is derived from an EMBL/GenBank/DDBJ whole genome shotgun (WGS) entry which is preliminary data.</text>
</comment>
<name>A0AAV4CC87_9GAST</name>
<evidence type="ECO:0000313" key="2">
    <source>
        <dbReference type="Proteomes" id="UP000735302"/>
    </source>
</evidence>
<dbReference type="Proteomes" id="UP000735302">
    <property type="component" value="Unassembled WGS sequence"/>
</dbReference>
<gene>
    <name evidence="1" type="ORF">PoB_005482400</name>
</gene>
<proteinExistence type="predicted"/>
<accession>A0AAV4CC87</accession>
<dbReference type="EMBL" id="BLXT01006029">
    <property type="protein sequence ID" value="GFO28319.1"/>
    <property type="molecule type" value="Genomic_DNA"/>
</dbReference>
<organism evidence="1 2">
    <name type="scientific">Plakobranchus ocellatus</name>
    <dbReference type="NCBI Taxonomy" id="259542"/>
    <lineage>
        <taxon>Eukaryota</taxon>
        <taxon>Metazoa</taxon>
        <taxon>Spiralia</taxon>
        <taxon>Lophotrochozoa</taxon>
        <taxon>Mollusca</taxon>
        <taxon>Gastropoda</taxon>
        <taxon>Heterobranchia</taxon>
        <taxon>Euthyneura</taxon>
        <taxon>Panpulmonata</taxon>
        <taxon>Sacoglossa</taxon>
        <taxon>Placobranchoidea</taxon>
        <taxon>Plakobranchidae</taxon>
        <taxon>Plakobranchus</taxon>
    </lineage>
</organism>
<dbReference type="AlphaFoldDB" id="A0AAV4CC87"/>
<evidence type="ECO:0000313" key="1">
    <source>
        <dbReference type="EMBL" id="GFO28319.1"/>
    </source>
</evidence>
<sequence>MALTEILDIVVTMLIDKLPQPRQCPARLSHTGSAAIPVSSTSVSYMLRSHTSVQHPVSYRPRSHISI</sequence>
<protein>
    <submittedName>
        <fullName evidence="1">Uncharacterized protein</fullName>
    </submittedName>
</protein>
<keyword evidence="2" id="KW-1185">Reference proteome</keyword>